<evidence type="ECO:0000313" key="1">
    <source>
        <dbReference type="EMBL" id="AXJ12551.1"/>
    </source>
</evidence>
<accession>A0A345VIJ9</accession>
<dbReference type="Proteomes" id="UP000255411">
    <property type="component" value="Chromosome"/>
</dbReference>
<sequence>MRYNQRAILVINNKQDEHYDHVLGRMVGSEPIKKTVACHISNQGLKTQTTFTDKLALDAKIVRLKQVHDNIEYVLINNHKYAISMSRIINDFETALYVNEVLENGY</sequence>
<dbReference type="RefSeq" id="WP_115129853.1">
    <property type="nucleotide sequence ID" value="NZ_CP022601.1"/>
</dbReference>
<evidence type="ECO:0000313" key="2">
    <source>
        <dbReference type="Proteomes" id="UP000255411"/>
    </source>
</evidence>
<evidence type="ECO:0008006" key="3">
    <source>
        <dbReference type="Google" id="ProtNLM"/>
    </source>
</evidence>
<protein>
    <recommendedName>
        <fullName evidence="3">Phage head-tail adapter protein</fullName>
    </recommendedName>
</protein>
<proteinExistence type="predicted"/>
<dbReference type="EMBL" id="CP022601">
    <property type="protein sequence ID" value="AXJ12551.1"/>
    <property type="molecule type" value="Genomic_DNA"/>
</dbReference>
<name>A0A345VIJ9_9STRE</name>
<gene>
    <name evidence="1" type="ORF">Sp14A_06220</name>
</gene>
<reference evidence="1 2" key="1">
    <citation type="submission" date="2017-07" db="EMBL/GenBank/DDBJ databases">
        <title>Streptococcus pluranimalium as cause of bovine abortion.</title>
        <authorList>
            <person name="Rodriguez Campos S."/>
            <person name="Gobeli Brawand S."/>
            <person name="Brodard I."/>
            <person name="Rychener L."/>
            <person name="Perreten V."/>
        </authorList>
    </citation>
    <scope>NUCLEOTIDE SEQUENCE [LARGE SCALE GENOMIC DNA]</scope>
    <source>
        <strain evidence="1 2">14A0014</strain>
    </source>
</reference>
<organism evidence="1 2">
    <name type="scientific">Streptococcus pluranimalium</name>
    <dbReference type="NCBI Taxonomy" id="82348"/>
    <lineage>
        <taxon>Bacteria</taxon>
        <taxon>Bacillati</taxon>
        <taxon>Bacillota</taxon>
        <taxon>Bacilli</taxon>
        <taxon>Lactobacillales</taxon>
        <taxon>Streptococcaceae</taxon>
        <taxon>Streptococcus</taxon>
    </lineage>
</organism>
<dbReference type="AlphaFoldDB" id="A0A345VIJ9"/>